<evidence type="ECO:0000313" key="3">
    <source>
        <dbReference type="Proteomes" id="UP000325902"/>
    </source>
</evidence>
<evidence type="ECO:0000259" key="1">
    <source>
        <dbReference type="Pfam" id="PF14295"/>
    </source>
</evidence>
<keyword evidence="3" id="KW-1185">Reference proteome</keyword>
<protein>
    <recommendedName>
        <fullName evidence="1">Apple domain-containing protein</fullName>
    </recommendedName>
</protein>
<reference evidence="2 3" key="1">
    <citation type="journal article" date="2019" name="Sci. Rep.">
        <title>A multi-omics analysis of the grapevine pathogen Lasiodiplodia theobromae reveals that temperature affects the expression of virulence- and pathogenicity-related genes.</title>
        <authorList>
            <person name="Felix C."/>
            <person name="Meneses R."/>
            <person name="Goncalves M.F.M."/>
            <person name="Tilleman L."/>
            <person name="Duarte A.S."/>
            <person name="Jorrin-Novo J.V."/>
            <person name="Van de Peer Y."/>
            <person name="Deforce D."/>
            <person name="Van Nieuwerburgh F."/>
            <person name="Esteves A.C."/>
            <person name="Alves A."/>
        </authorList>
    </citation>
    <scope>NUCLEOTIDE SEQUENCE [LARGE SCALE GENOMIC DNA]</scope>
    <source>
        <strain evidence="2 3">LA-SOL3</strain>
    </source>
</reference>
<proteinExistence type="predicted"/>
<dbReference type="AlphaFoldDB" id="A0A5N5CZV1"/>
<feature type="domain" description="Apple" evidence="1">
    <location>
        <begin position="7"/>
        <end position="54"/>
    </location>
</feature>
<gene>
    <name evidence="2" type="ORF">DBV05_g10419</name>
</gene>
<dbReference type="Proteomes" id="UP000325902">
    <property type="component" value="Unassembled WGS sequence"/>
</dbReference>
<organism evidence="2 3">
    <name type="scientific">Lasiodiplodia theobromae</name>
    <dbReference type="NCBI Taxonomy" id="45133"/>
    <lineage>
        <taxon>Eukaryota</taxon>
        <taxon>Fungi</taxon>
        <taxon>Dikarya</taxon>
        <taxon>Ascomycota</taxon>
        <taxon>Pezizomycotina</taxon>
        <taxon>Dothideomycetes</taxon>
        <taxon>Dothideomycetes incertae sedis</taxon>
        <taxon>Botryosphaeriales</taxon>
        <taxon>Botryosphaeriaceae</taxon>
        <taxon>Lasiodiplodia</taxon>
    </lineage>
</organism>
<dbReference type="EMBL" id="VCHE01000117">
    <property type="protein sequence ID" value="KAB2570918.1"/>
    <property type="molecule type" value="Genomic_DNA"/>
</dbReference>
<evidence type="ECO:0000313" key="2">
    <source>
        <dbReference type="EMBL" id="KAB2570918.1"/>
    </source>
</evidence>
<dbReference type="InterPro" id="IPR003609">
    <property type="entry name" value="Pan_app"/>
</dbReference>
<comment type="caution">
    <text evidence="2">The sequence shown here is derived from an EMBL/GenBank/DDBJ whole genome shotgun (WGS) entry which is preliminary data.</text>
</comment>
<dbReference type="Pfam" id="PF14295">
    <property type="entry name" value="PAN_4"/>
    <property type="match status" value="1"/>
</dbReference>
<name>A0A5N5CZV1_9PEZI</name>
<dbReference type="OrthoDB" id="160645at2759"/>
<sequence>MIECSQDRYGGDINYFYRKTMELCVELCEQTANCRQVSFVVPPSAGADGTCYLKSSSGAPQTNTNIWGGRKLTDATSSSTTSSAAAASSSASSGGSGGWNGFPASSGAIACPGSNATVYTVPASGAQFLVLCGFDNNGNNMADNPRWASTSAVPEEMASRCDTTSGCKWATIGGNAAYFKDSVGQTYANANVMGIQKVTGSGVTTKRRVLKKKGELPRMRIVKKGVTRNGLER</sequence>
<accession>A0A5N5CZV1</accession>
<dbReference type="Gene3D" id="3.50.4.10">
    <property type="entry name" value="Hepatocyte Growth Factor"/>
    <property type="match status" value="1"/>
</dbReference>